<evidence type="ECO:0008006" key="3">
    <source>
        <dbReference type="Google" id="ProtNLM"/>
    </source>
</evidence>
<reference evidence="1 2" key="1">
    <citation type="submission" date="2018-05" db="EMBL/GenBank/DDBJ databases">
        <title>Candidatus Cardinium hertigii Genome Assembly.</title>
        <authorList>
            <person name="Showmaker K.C."/>
            <person name="Walden K.O."/>
            <person name="Fields C.J."/>
            <person name="Lambert K.N."/>
            <person name="Hudson M.E."/>
        </authorList>
    </citation>
    <scope>NUCLEOTIDE SEQUENCE [LARGE SCALE GENOMIC DNA]</scope>
    <source>
        <strain evidence="2">cHgTN10</strain>
    </source>
</reference>
<dbReference type="InterPro" id="IPR010667">
    <property type="entry name" value="Phage_T4_Gp19"/>
</dbReference>
<protein>
    <recommendedName>
        <fullName evidence="3">Phage tail protein</fullName>
    </recommendedName>
</protein>
<gene>
    <name evidence="1" type="ORF">DK880_00813</name>
</gene>
<proteinExistence type="predicted"/>
<dbReference type="GO" id="GO:0005198">
    <property type="term" value="F:structural molecule activity"/>
    <property type="evidence" value="ECO:0007669"/>
    <property type="project" value="InterPro"/>
</dbReference>
<accession>A0A2Z3L9A1</accession>
<dbReference type="EMBL" id="CP029619">
    <property type="protein sequence ID" value="AWN82118.1"/>
    <property type="molecule type" value="Genomic_DNA"/>
</dbReference>
<dbReference type="RefSeq" id="WP_109997515.1">
    <property type="nucleotide sequence ID" value="NZ_CP029619.1"/>
</dbReference>
<dbReference type="OrthoDB" id="9799891at2"/>
<name>A0A2Z3L9A1_9BACT</name>
<dbReference type="KEGG" id="cher:DK880_00813"/>
<dbReference type="AlphaFoldDB" id="A0A2Z3L9A1"/>
<sequence>MANVNLIYTCSFQVEVLGITDGSSPEYFYSVEGLNHFLRVEPYLPGGTNRPYYRSEACETTDLVLIRPLVEGKTKITVWCEEALDRGNFKLTQAHILVLSREAKILAQWTIEDIYPKGIGITPFHSNNQVNNCVAETITIGYSRLARTK</sequence>
<evidence type="ECO:0000313" key="2">
    <source>
        <dbReference type="Proteomes" id="UP000245872"/>
    </source>
</evidence>
<keyword evidence="2" id="KW-1185">Reference proteome</keyword>
<organism evidence="1 2">
    <name type="scientific">Candidatus Cardinium hertigii</name>
    <dbReference type="NCBI Taxonomy" id="247481"/>
    <lineage>
        <taxon>Bacteria</taxon>
        <taxon>Pseudomonadati</taxon>
        <taxon>Bacteroidota</taxon>
        <taxon>Cytophagia</taxon>
        <taxon>Cytophagales</taxon>
        <taxon>Amoebophilaceae</taxon>
        <taxon>Candidatus Cardinium</taxon>
    </lineage>
</organism>
<dbReference type="Proteomes" id="UP000245872">
    <property type="component" value="Chromosome"/>
</dbReference>
<evidence type="ECO:0000313" key="1">
    <source>
        <dbReference type="EMBL" id="AWN82118.1"/>
    </source>
</evidence>
<dbReference type="Pfam" id="PF06841">
    <property type="entry name" value="Phage_T4_gp19"/>
    <property type="match status" value="1"/>
</dbReference>